<dbReference type="Pfam" id="PF22871">
    <property type="entry name" value="AimR"/>
    <property type="match status" value="1"/>
</dbReference>
<dbReference type="Proteomes" id="UP000435187">
    <property type="component" value="Unassembled WGS sequence"/>
</dbReference>
<protein>
    <recommendedName>
        <fullName evidence="3">Tetratricopeptide repeat protein</fullName>
    </recommendedName>
</protein>
<sequence length="345" mass="41110">MAQTNTKTKIGTMRDYFESEKQLQFPQFLTMISLDSDEAAQLELAKEFLYQSNSDLDKRLALEYFDINQCFHELQYFIEVNKESMNPLNQSLAILYQFMLDLKNGKPVHEIRTQSKSVSVQHPELRCLKYFLYIEIDKKVYNYERIGYYLNKIQKYLRHLDNPLFITFFQIRMKNLLFHYYWKRNELILARKNAYEALQMPHHIKLKARLHLDLALSYIYEDFESSVYHIEEAKYIANCLDDQDTLEYIDSHTYPFICAHFGRVEGVSTKDPIERAHLEIARGNGELAISMLEQLDIITPFTQYYLGLATKKQHFFIYSYQYFMEKRSDHFFARLPLKASEGLGI</sequence>
<dbReference type="AlphaFoldDB" id="A0A6N7R5U7"/>
<organism evidence="1 2">
    <name type="scientific">Gracilibacillus thailandensis</name>
    <dbReference type="NCBI Taxonomy" id="563735"/>
    <lineage>
        <taxon>Bacteria</taxon>
        <taxon>Bacillati</taxon>
        <taxon>Bacillota</taxon>
        <taxon>Bacilli</taxon>
        <taxon>Bacillales</taxon>
        <taxon>Bacillaceae</taxon>
        <taxon>Gracilibacillus</taxon>
    </lineage>
</organism>
<proteinExistence type="predicted"/>
<dbReference type="InterPro" id="IPR047705">
    <property type="entry name" value="AimR-like"/>
</dbReference>
<dbReference type="EMBL" id="WJEE01000080">
    <property type="protein sequence ID" value="MRI68607.1"/>
    <property type="molecule type" value="Genomic_DNA"/>
</dbReference>
<gene>
    <name evidence="1" type="ORF">GH885_20070</name>
</gene>
<accession>A0A6N7R5U7</accession>
<keyword evidence="2" id="KW-1185">Reference proteome</keyword>
<dbReference type="RefSeq" id="WP_153837063.1">
    <property type="nucleotide sequence ID" value="NZ_JBHUMW010000021.1"/>
</dbReference>
<evidence type="ECO:0000313" key="1">
    <source>
        <dbReference type="EMBL" id="MRI68607.1"/>
    </source>
</evidence>
<dbReference type="NCBIfam" id="NF038310">
    <property type="entry name" value="lysogeny_AimR"/>
    <property type="match status" value="1"/>
</dbReference>
<name>A0A6N7R5U7_9BACI</name>
<evidence type="ECO:0008006" key="3">
    <source>
        <dbReference type="Google" id="ProtNLM"/>
    </source>
</evidence>
<evidence type="ECO:0000313" key="2">
    <source>
        <dbReference type="Proteomes" id="UP000435187"/>
    </source>
</evidence>
<comment type="caution">
    <text evidence="1">The sequence shown here is derived from an EMBL/GenBank/DDBJ whole genome shotgun (WGS) entry which is preliminary data.</text>
</comment>
<reference evidence="1 2" key="1">
    <citation type="submission" date="2019-10" db="EMBL/GenBank/DDBJ databases">
        <title>Gracilibacillus salitolerans sp. nov., a moderate halophile isolated from a saline soil in northwest China.</title>
        <authorList>
            <person name="Gan L."/>
        </authorList>
    </citation>
    <scope>NUCLEOTIDE SEQUENCE [LARGE SCALE GENOMIC DNA]</scope>
    <source>
        <strain evidence="1 2">TP2-8</strain>
    </source>
</reference>